<dbReference type="GO" id="GO:0008270">
    <property type="term" value="F:zinc ion binding"/>
    <property type="evidence" value="ECO:0007669"/>
    <property type="project" value="UniProtKB-KW"/>
</dbReference>
<evidence type="ECO:0000259" key="10">
    <source>
        <dbReference type="PROSITE" id="PS50089"/>
    </source>
</evidence>
<dbReference type="InterPro" id="IPR001841">
    <property type="entry name" value="Znf_RING"/>
</dbReference>
<feature type="coiled-coil region" evidence="8">
    <location>
        <begin position="240"/>
        <end position="267"/>
    </location>
</feature>
<dbReference type="PROSITE" id="PS00518">
    <property type="entry name" value="ZF_RING_1"/>
    <property type="match status" value="1"/>
</dbReference>
<dbReference type="InterPro" id="IPR003879">
    <property type="entry name" value="Butyrophylin_SPRY"/>
</dbReference>
<dbReference type="InterPro" id="IPR013320">
    <property type="entry name" value="ConA-like_dom_sf"/>
</dbReference>
<feature type="compositionally biased region" description="Low complexity" evidence="9">
    <location>
        <begin position="348"/>
        <end position="357"/>
    </location>
</feature>
<evidence type="ECO:0000256" key="5">
    <source>
        <dbReference type="ARBA" id="ARBA00022859"/>
    </source>
</evidence>
<dbReference type="Pfam" id="PF13765">
    <property type="entry name" value="PRY"/>
    <property type="match status" value="1"/>
</dbReference>
<evidence type="ECO:0000256" key="3">
    <source>
        <dbReference type="ARBA" id="ARBA00022771"/>
    </source>
</evidence>
<dbReference type="InterPro" id="IPR043136">
    <property type="entry name" value="B30.2/SPRY_sf"/>
</dbReference>
<dbReference type="AlphaFoldDB" id="A0AAV3AIP6"/>
<dbReference type="GO" id="GO:0005737">
    <property type="term" value="C:cytoplasm"/>
    <property type="evidence" value="ECO:0007669"/>
    <property type="project" value="UniProtKB-ARBA"/>
</dbReference>
<dbReference type="PRINTS" id="PR01407">
    <property type="entry name" value="BUTYPHLNCDUF"/>
</dbReference>
<dbReference type="InterPro" id="IPR017907">
    <property type="entry name" value="Znf_RING_CS"/>
</dbReference>
<evidence type="ECO:0000256" key="9">
    <source>
        <dbReference type="SAM" id="MobiDB-lite"/>
    </source>
</evidence>
<dbReference type="InterPro" id="IPR001870">
    <property type="entry name" value="B30.2/SPRY"/>
</dbReference>
<dbReference type="SUPFAM" id="SSF57845">
    <property type="entry name" value="B-box zinc-binding domain"/>
    <property type="match status" value="1"/>
</dbReference>
<feature type="region of interest" description="Disordered" evidence="9">
    <location>
        <begin position="336"/>
        <end position="368"/>
    </location>
</feature>
<dbReference type="PROSITE" id="PS50188">
    <property type="entry name" value="B302_SPRY"/>
    <property type="match status" value="1"/>
</dbReference>
<evidence type="ECO:0000256" key="8">
    <source>
        <dbReference type="SAM" id="Coils"/>
    </source>
</evidence>
<feature type="domain" description="RING-type" evidence="10">
    <location>
        <begin position="12"/>
        <end position="55"/>
    </location>
</feature>
<accession>A0AAV3AIP6</accession>
<dbReference type="InterPro" id="IPR003877">
    <property type="entry name" value="SPRY_dom"/>
</dbReference>
<dbReference type="InterPro" id="IPR013083">
    <property type="entry name" value="Znf_RING/FYVE/PHD"/>
</dbReference>
<organism evidence="12 13">
    <name type="scientific">Pyxicephalus adspersus</name>
    <name type="common">African bullfrog</name>
    <dbReference type="NCBI Taxonomy" id="30357"/>
    <lineage>
        <taxon>Eukaryota</taxon>
        <taxon>Metazoa</taxon>
        <taxon>Chordata</taxon>
        <taxon>Craniata</taxon>
        <taxon>Vertebrata</taxon>
        <taxon>Euteleostomi</taxon>
        <taxon>Amphibia</taxon>
        <taxon>Batrachia</taxon>
        <taxon>Anura</taxon>
        <taxon>Neobatrachia</taxon>
        <taxon>Ranoidea</taxon>
        <taxon>Pyxicephalidae</taxon>
        <taxon>Pyxicephalinae</taxon>
        <taxon>Pyxicephalus</taxon>
    </lineage>
</organism>
<dbReference type="PANTHER" id="PTHR25465">
    <property type="entry name" value="B-BOX DOMAIN CONTAINING"/>
    <property type="match status" value="1"/>
</dbReference>
<dbReference type="InterPro" id="IPR058030">
    <property type="entry name" value="TRIM8/14/16/25/29/45/65_CC"/>
</dbReference>
<dbReference type="GO" id="GO:0045087">
    <property type="term" value="P:innate immune response"/>
    <property type="evidence" value="ECO:0007669"/>
    <property type="project" value="UniProtKB-KW"/>
</dbReference>
<evidence type="ECO:0000313" key="12">
    <source>
        <dbReference type="EMBL" id="DBA23837.1"/>
    </source>
</evidence>
<keyword evidence="13" id="KW-1185">Reference proteome</keyword>
<evidence type="ECO:0000313" key="13">
    <source>
        <dbReference type="Proteomes" id="UP001181693"/>
    </source>
</evidence>
<dbReference type="Pfam" id="PF00622">
    <property type="entry name" value="SPRY"/>
    <property type="match status" value="1"/>
</dbReference>
<sequence length="547" mass="61033">MASADLRKELECSICLNIYTDPVTLKCGHNFCRVCIARVLDTQEGSGGYSCPECSEEFAERPALQRNITLNNIMENFLFAQPAQGPGVLCTYCIHTPVPAVISCLLCEASLCDNHVKVQSKTPEHILCDPTTSLESRKCPVHKKVLELAGEHRGHQVETLNNAAEIKKSKMRNILQKLITKGEEMEGRVQSLQEHRRKVEEKAAGDTETVTVLFRDLRRHLEDLEKRVLSEISGKAERVSLSMSDLIQELEIKKEELSRKIHHIEELCNMADPLTVLQESDTGDLCDTEGGDDRERRDKLLHDGGDVAGVSHTLYTGLSDIISCLEKCIGKHVCPPSTPKDKASWPSTQPTPTIQPQAEGPNPGALQHKSRLSGAVDILLDVNTAGNYLYISNDRKSVSKLDKYRNRPETSERFQCPQVLSTRSFSSGRHYWEVNVGGSENWAVGMCYPSIERSGSQSAIGYNRESWGLRGYYNKFSVTYDSNRIPLHRNISSNRVGIDLDYEAGQISFYDLCDPIQHLHTFTVTLTKPLHAVLYVGTGCIKIMGGM</sequence>
<dbReference type="PROSITE" id="PS50089">
    <property type="entry name" value="ZF_RING_2"/>
    <property type="match status" value="1"/>
</dbReference>
<evidence type="ECO:0000256" key="4">
    <source>
        <dbReference type="ARBA" id="ARBA00022833"/>
    </source>
</evidence>
<evidence type="ECO:0000256" key="1">
    <source>
        <dbReference type="ARBA" id="ARBA00022588"/>
    </source>
</evidence>
<name>A0AAV3AIP6_PYXAD</name>
<dbReference type="SUPFAM" id="SSF57850">
    <property type="entry name" value="RING/U-box"/>
    <property type="match status" value="1"/>
</dbReference>
<dbReference type="EMBL" id="DYDO01000006">
    <property type="protein sequence ID" value="DBA23837.1"/>
    <property type="molecule type" value="Genomic_DNA"/>
</dbReference>
<dbReference type="CDD" id="cd12891">
    <property type="entry name" value="SPRY_PRY_C-I_2"/>
    <property type="match status" value="1"/>
</dbReference>
<protein>
    <submittedName>
        <fullName evidence="12">Uncharacterized protein</fullName>
    </submittedName>
</protein>
<dbReference type="InterPro" id="IPR006574">
    <property type="entry name" value="PRY"/>
</dbReference>
<gene>
    <name evidence="12" type="ORF">GDO54_014715</name>
</gene>
<dbReference type="Gene3D" id="3.30.40.10">
    <property type="entry name" value="Zinc/RING finger domain, C3HC4 (zinc finger)"/>
    <property type="match status" value="1"/>
</dbReference>
<dbReference type="SUPFAM" id="SSF49899">
    <property type="entry name" value="Concanavalin A-like lectins/glucanases"/>
    <property type="match status" value="1"/>
</dbReference>
<evidence type="ECO:0000256" key="6">
    <source>
        <dbReference type="ARBA" id="ARBA00023054"/>
    </source>
</evidence>
<dbReference type="SMART" id="SM00589">
    <property type="entry name" value="PRY"/>
    <property type="match status" value="1"/>
</dbReference>
<comment type="caution">
    <text evidence="12">The sequence shown here is derived from an EMBL/GenBank/DDBJ whole genome shotgun (WGS) entry which is preliminary data.</text>
</comment>
<dbReference type="SMART" id="SM00449">
    <property type="entry name" value="SPRY"/>
    <property type="match status" value="1"/>
</dbReference>
<dbReference type="InterPro" id="IPR051051">
    <property type="entry name" value="E3_ubiq-ligase_TRIM/RNF"/>
</dbReference>
<keyword evidence="2" id="KW-0479">Metal-binding</keyword>
<keyword evidence="1" id="KW-0399">Innate immunity</keyword>
<keyword evidence="5" id="KW-0391">Immunity</keyword>
<proteinExistence type="predicted"/>
<keyword evidence="4" id="KW-0862">Zinc</keyword>
<evidence type="ECO:0000259" key="11">
    <source>
        <dbReference type="PROSITE" id="PS50188"/>
    </source>
</evidence>
<evidence type="ECO:0000256" key="7">
    <source>
        <dbReference type="PROSITE-ProRule" id="PRU00175"/>
    </source>
</evidence>
<feature type="domain" description="B30.2/SPRY" evidence="11">
    <location>
        <begin position="358"/>
        <end position="547"/>
    </location>
</feature>
<dbReference type="Pfam" id="PF15227">
    <property type="entry name" value="zf-C3HC4_4"/>
    <property type="match status" value="1"/>
</dbReference>
<dbReference type="PANTHER" id="PTHR25465:SF41">
    <property type="entry name" value="E3 UBIQUITIN-PROTEIN LIGASE RNF135"/>
    <property type="match status" value="1"/>
</dbReference>
<dbReference type="Gene3D" id="2.60.120.920">
    <property type="match status" value="1"/>
</dbReference>
<dbReference type="Gene3D" id="4.10.830.40">
    <property type="match status" value="1"/>
</dbReference>
<dbReference type="InterPro" id="IPR003649">
    <property type="entry name" value="Bbox_C"/>
</dbReference>
<reference evidence="12" key="1">
    <citation type="thesis" date="2020" institute="ProQuest LLC" country="789 East Eisenhower Parkway, Ann Arbor, MI, USA">
        <title>Comparative Genomics and Chromosome Evolution.</title>
        <authorList>
            <person name="Mudd A.B."/>
        </authorList>
    </citation>
    <scope>NUCLEOTIDE SEQUENCE</scope>
    <source>
        <strain evidence="12">1538</strain>
        <tissue evidence="12">Blood</tissue>
    </source>
</reference>
<keyword evidence="3 7" id="KW-0863">Zinc-finger</keyword>
<dbReference type="Pfam" id="PF25600">
    <property type="entry name" value="TRIM_CC"/>
    <property type="match status" value="1"/>
</dbReference>
<keyword evidence="6 8" id="KW-0175">Coiled coil</keyword>
<evidence type="ECO:0000256" key="2">
    <source>
        <dbReference type="ARBA" id="ARBA00022723"/>
    </source>
</evidence>
<feature type="coiled-coil region" evidence="8">
    <location>
        <begin position="175"/>
        <end position="202"/>
    </location>
</feature>
<dbReference type="Proteomes" id="UP001181693">
    <property type="component" value="Unassembled WGS sequence"/>
</dbReference>
<dbReference type="SMART" id="SM00502">
    <property type="entry name" value="BBC"/>
    <property type="match status" value="1"/>
</dbReference>
<dbReference type="SMART" id="SM00184">
    <property type="entry name" value="RING"/>
    <property type="match status" value="1"/>
</dbReference>